<keyword evidence="1" id="KW-0812">Transmembrane</keyword>
<feature type="transmembrane region" description="Helical" evidence="1">
    <location>
        <begin position="28"/>
        <end position="54"/>
    </location>
</feature>
<keyword evidence="1" id="KW-1133">Transmembrane helix</keyword>
<evidence type="ECO:0000256" key="1">
    <source>
        <dbReference type="SAM" id="Phobius"/>
    </source>
</evidence>
<gene>
    <name evidence="2" type="ORF">S01H1_80128</name>
</gene>
<accession>X0XQ29</accession>
<dbReference type="AlphaFoldDB" id="X0XQ29"/>
<reference evidence="2" key="1">
    <citation type="journal article" date="2014" name="Front. Microbiol.">
        <title>High frequency of phylogenetically diverse reductive dehalogenase-homologous genes in deep subseafloor sedimentary metagenomes.</title>
        <authorList>
            <person name="Kawai M."/>
            <person name="Futagami T."/>
            <person name="Toyoda A."/>
            <person name="Takaki Y."/>
            <person name="Nishi S."/>
            <person name="Hori S."/>
            <person name="Arai W."/>
            <person name="Tsubouchi T."/>
            <person name="Morono Y."/>
            <person name="Uchiyama I."/>
            <person name="Ito T."/>
            <person name="Fujiyama A."/>
            <person name="Inagaki F."/>
            <person name="Takami H."/>
        </authorList>
    </citation>
    <scope>NUCLEOTIDE SEQUENCE</scope>
    <source>
        <strain evidence="2">Expedition CK06-06</strain>
    </source>
</reference>
<feature type="non-terminal residue" evidence="2">
    <location>
        <position position="100"/>
    </location>
</feature>
<dbReference type="EMBL" id="BARS01054076">
    <property type="protein sequence ID" value="GAG45360.1"/>
    <property type="molecule type" value="Genomic_DNA"/>
</dbReference>
<sequence>MPKQKASLKNIPKYEPGKLKKKHKSREFCLIFLIIFLIVVFLVIPSIVAATGIVKVPLLSRIFYHSEKPDINFSGKENSEAISLKMESIQTKATDGSAQA</sequence>
<protein>
    <submittedName>
        <fullName evidence="2">Uncharacterized protein</fullName>
    </submittedName>
</protein>
<comment type="caution">
    <text evidence="2">The sequence shown here is derived from an EMBL/GenBank/DDBJ whole genome shotgun (WGS) entry which is preliminary data.</text>
</comment>
<proteinExistence type="predicted"/>
<evidence type="ECO:0000313" key="2">
    <source>
        <dbReference type="EMBL" id="GAG45360.1"/>
    </source>
</evidence>
<keyword evidence="1" id="KW-0472">Membrane</keyword>
<organism evidence="2">
    <name type="scientific">marine sediment metagenome</name>
    <dbReference type="NCBI Taxonomy" id="412755"/>
    <lineage>
        <taxon>unclassified sequences</taxon>
        <taxon>metagenomes</taxon>
        <taxon>ecological metagenomes</taxon>
    </lineage>
</organism>
<name>X0XQ29_9ZZZZ</name>